<evidence type="ECO:0000256" key="2">
    <source>
        <dbReference type="ARBA" id="ARBA00023125"/>
    </source>
</evidence>
<dbReference type="CDD" id="cd00090">
    <property type="entry name" value="HTH_ARSR"/>
    <property type="match status" value="1"/>
</dbReference>
<gene>
    <name evidence="5" type="ORF">SAMN04488074_110253</name>
</gene>
<dbReference type="InterPro" id="IPR001845">
    <property type="entry name" value="HTH_ArsR_DNA-bd_dom"/>
</dbReference>
<dbReference type="Gene3D" id="1.10.10.10">
    <property type="entry name" value="Winged helix-like DNA-binding domain superfamily/Winged helix DNA-binding domain"/>
    <property type="match status" value="1"/>
</dbReference>
<keyword evidence="3" id="KW-0804">Transcription</keyword>
<sequence length="277" mass="29798">MKISLGPAAETVFALRDLRRAGGGAHEGWRERVHNRLRADPALARLLPRSSDDDLLHHVDRSRRAPKKDTSSSSDLLEIWRIAIAPYWGRMFTYLDAECDARGRAALTEGVESLLSTLHPRIRWDPPVLDVPGGPAGEEIRLDGNGLVLSPSLFLVTRPGVVLGAERLSGRPALVFAAPPDRAISERIWQAPQHSGRALAALVGMTRAAALRVLTDTCTTGQLAERLGISCAGASQHTAVLRQNGLITTRRVRNTALHTVTPLGAALLGGNPLDGGR</sequence>
<evidence type="ECO:0000259" key="4">
    <source>
        <dbReference type="SMART" id="SM00418"/>
    </source>
</evidence>
<dbReference type="SUPFAM" id="SSF46785">
    <property type="entry name" value="Winged helix' DNA-binding domain"/>
    <property type="match status" value="1"/>
</dbReference>
<evidence type="ECO:0000313" key="5">
    <source>
        <dbReference type="EMBL" id="SDL36963.1"/>
    </source>
</evidence>
<keyword evidence="1" id="KW-0805">Transcription regulation</keyword>
<reference evidence="6" key="1">
    <citation type="submission" date="2016-10" db="EMBL/GenBank/DDBJ databases">
        <authorList>
            <person name="Varghese N."/>
            <person name="Submissions S."/>
        </authorList>
    </citation>
    <scope>NUCLEOTIDE SEQUENCE [LARGE SCALE GENOMIC DNA]</scope>
    <source>
        <strain evidence="6">DSM 44796</strain>
    </source>
</reference>
<dbReference type="InterPro" id="IPR011991">
    <property type="entry name" value="ArsR-like_HTH"/>
</dbReference>
<evidence type="ECO:0000256" key="3">
    <source>
        <dbReference type="ARBA" id="ARBA00023163"/>
    </source>
</evidence>
<dbReference type="EMBL" id="FNET01000010">
    <property type="protein sequence ID" value="SDL36963.1"/>
    <property type="molecule type" value="Genomic_DNA"/>
</dbReference>
<dbReference type="InterPro" id="IPR036390">
    <property type="entry name" value="WH_DNA-bd_sf"/>
</dbReference>
<dbReference type="PANTHER" id="PTHR43132:SF8">
    <property type="entry name" value="HTH-TYPE TRANSCRIPTIONAL REGULATOR KMTR"/>
    <property type="match status" value="1"/>
</dbReference>
<keyword evidence="2 5" id="KW-0238">DNA-binding</keyword>
<evidence type="ECO:0000313" key="6">
    <source>
        <dbReference type="Proteomes" id="UP000199682"/>
    </source>
</evidence>
<protein>
    <submittedName>
        <fullName evidence="5">DNA-binding transcriptional regulator, ArsR family</fullName>
    </submittedName>
</protein>
<dbReference type="PANTHER" id="PTHR43132">
    <property type="entry name" value="ARSENICAL RESISTANCE OPERON REPRESSOR ARSR-RELATED"/>
    <property type="match status" value="1"/>
</dbReference>
<organism evidence="5 6">
    <name type="scientific">Lentzea albidocapillata subsp. violacea</name>
    <dbReference type="NCBI Taxonomy" id="128104"/>
    <lineage>
        <taxon>Bacteria</taxon>
        <taxon>Bacillati</taxon>
        <taxon>Actinomycetota</taxon>
        <taxon>Actinomycetes</taxon>
        <taxon>Pseudonocardiales</taxon>
        <taxon>Pseudonocardiaceae</taxon>
        <taxon>Lentzea</taxon>
    </lineage>
</organism>
<name>A0A1G9JIQ5_9PSEU</name>
<dbReference type="GO" id="GO:0003700">
    <property type="term" value="F:DNA-binding transcription factor activity"/>
    <property type="evidence" value="ECO:0007669"/>
    <property type="project" value="InterPro"/>
</dbReference>
<dbReference type="SMART" id="SM00418">
    <property type="entry name" value="HTH_ARSR"/>
    <property type="match status" value="1"/>
</dbReference>
<dbReference type="GO" id="GO:0003677">
    <property type="term" value="F:DNA binding"/>
    <property type="evidence" value="ECO:0007669"/>
    <property type="project" value="UniProtKB-KW"/>
</dbReference>
<evidence type="ECO:0000256" key="1">
    <source>
        <dbReference type="ARBA" id="ARBA00023015"/>
    </source>
</evidence>
<feature type="domain" description="HTH arsR-type" evidence="4">
    <location>
        <begin position="197"/>
        <end position="268"/>
    </location>
</feature>
<dbReference type="AlphaFoldDB" id="A0A1G9JIQ5"/>
<dbReference type="InterPro" id="IPR036388">
    <property type="entry name" value="WH-like_DNA-bd_sf"/>
</dbReference>
<proteinExistence type="predicted"/>
<accession>A0A1G9JIQ5</accession>
<dbReference type="Proteomes" id="UP000199682">
    <property type="component" value="Unassembled WGS sequence"/>
</dbReference>
<dbReference type="InterPro" id="IPR051011">
    <property type="entry name" value="Metal_resp_trans_reg"/>
</dbReference>